<comment type="caution">
    <text evidence="1">The sequence shown here is derived from an EMBL/GenBank/DDBJ whole genome shotgun (WGS) entry which is preliminary data.</text>
</comment>
<proteinExistence type="predicted"/>
<dbReference type="Proteomes" id="UP000245375">
    <property type="component" value="Unassembled WGS sequence"/>
</dbReference>
<dbReference type="EMBL" id="QFRI01000001">
    <property type="protein sequence ID" value="PWH83290.1"/>
    <property type="molecule type" value="Genomic_DNA"/>
</dbReference>
<gene>
    <name evidence="1" type="ORF">DIS18_01685</name>
</gene>
<dbReference type="OrthoDB" id="9765926at2"/>
<dbReference type="InterPro" id="IPR026341">
    <property type="entry name" value="T9SS_type_B"/>
</dbReference>
<dbReference type="AlphaFoldDB" id="A0A2U2X6C3"/>
<evidence type="ECO:0000313" key="2">
    <source>
        <dbReference type="Proteomes" id="UP000245375"/>
    </source>
</evidence>
<dbReference type="Pfam" id="PF13585">
    <property type="entry name" value="CHU_C"/>
    <property type="match status" value="1"/>
</dbReference>
<reference evidence="1" key="1">
    <citation type="submission" date="2018-05" db="EMBL/GenBank/DDBJ databases">
        <title>Algibacter marinivivus sp. nov., isolated from sample around a algae.</title>
        <authorList>
            <person name="Zhong X."/>
        </authorList>
    </citation>
    <scope>NUCLEOTIDE SEQUENCE [LARGE SCALE GENOMIC DNA]</scope>
    <source>
        <strain evidence="1">ZY111</strain>
    </source>
</reference>
<protein>
    <recommendedName>
        <fullName evidence="3">Gliding motility-associated C-terminal domain-containing protein</fullName>
    </recommendedName>
</protein>
<name>A0A2U2X6C3_9FLAO</name>
<evidence type="ECO:0008006" key="3">
    <source>
        <dbReference type="Google" id="ProtNLM"/>
    </source>
</evidence>
<dbReference type="NCBIfam" id="TIGR04131">
    <property type="entry name" value="Bac_Flav_CTERM"/>
    <property type="match status" value="1"/>
</dbReference>
<accession>A0A2U2X6C3</accession>
<keyword evidence="2" id="KW-1185">Reference proteome</keyword>
<reference evidence="1" key="2">
    <citation type="submission" date="2018-05" db="EMBL/GenBank/DDBJ databases">
        <authorList>
            <person name="Lanie J.A."/>
            <person name="Ng W.-L."/>
            <person name="Kazmierczak K.M."/>
            <person name="Andrzejewski T.M."/>
            <person name="Davidsen T.M."/>
            <person name="Wayne K.J."/>
            <person name="Tettelin H."/>
            <person name="Glass J.I."/>
            <person name="Rusch D."/>
            <person name="Podicherti R."/>
            <person name="Tsui H.-C.T."/>
            <person name="Winkler M.E."/>
        </authorList>
    </citation>
    <scope>NUCLEOTIDE SEQUENCE [LARGE SCALE GENOMIC DNA]</scope>
    <source>
        <strain evidence="1">ZY111</strain>
    </source>
</reference>
<organism evidence="1 2">
    <name type="scientific">Algibacter marinivivus</name>
    <dbReference type="NCBI Taxonomy" id="2100723"/>
    <lineage>
        <taxon>Bacteria</taxon>
        <taxon>Pseudomonadati</taxon>
        <taxon>Bacteroidota</taxon>
        <taxon>Flavobacteriia</taxon>
        <taxon>Flavobacteriales</taxon>
        <taxon>Flavobacteriaceae</taxon>
        <taxon>Algibacter</taxon>
    </lineage>
</organism>
<sequence>MFTYSNTSGDNFAENVPDYGCLILQPNPSWFYFQISQDGDITLQIEQSNTLGGIPNLDVDFIAYGPFDDPTSACVSKLTSSNIVDCSRRKDVIEFINITNTKAGEFYLLLLTNFSKSPGFITVTQTSGNASTNCNLLNPTITSDETSCKGDILTLDAKTDQATSYKWFQDDGNGNFDRIELANNSEYNVTSSNIYKTEAYNNDNVLLRKYEFNIEFFERPIFTFENEYILCTNLNGTEEIETPLILDTGLDDSEHSFIWSLNDVVIASETKSYIIPTSEGDYTVEVTSLSTFCSTIKNTTVNFSSPPVITANVITNAFTNYHTIEANTSGIGKNNYQFSIDNGPWQDTGIFNNVSFGEHIITARDTNGCGISSTKVMAIEYPKYFTPNNDGFNDTWNITGLKNQPQAKIYIYNRYGKLLKQLNPSYSSGWDGTFKGVIMPNNDYWFTIEYIEPRDGLIKVFKAHFTLKR</sequence>
<evidence type="ECO:0000313" key="1">
    <source>
        <dbReference type="EMBL" id="PWH83290.1"/>
    </source>
</evidence>